<dbReference type="CDD" id="cd23832">
    <property type="entry name" value="DRWD-C_FANCL"/>
    <property type="match status" value="1"/>
</dbReference>
<dbReference type="Gene3D" id="3.10.110.20">
    <property type="entry name" value="RWD domain-like"/>
    <property type="match status" value="1"/>
</dbReference>
<name>A0AA88L177_ARTSF</name>
<dbReference type="AlphaFoldDB" id="A0AA88L177"/>
<dbReference type="EMBL" id="JAVRJZ010000067">
    <property type="protein sequence ID" value="KAK2703875.1"/>
    <property type="molecule type" value="Genomic_DNA"/>
</dbReference>
<dbReference type="GO" id="GO:0036297">
    <property type="term" value="P:interstrand cross-link repair"/>
    <property type="evidence" value="ECO:0007669"/>
    <property type="project" value="InterPro"/>
</dbReference>
<dbReference type="GO" id="GO:0061630">
    <property type="term" value="F:ubiquitin protein ligase activity"/>
    <property type="evidence" value="ECO:0007669"/>
    <property type="project" value="TreeGrafter"/>
</dbReference>
<dbReference type="InterPro" id="IPR044037">
    <property type="entry name" value="FANCL_d3"/>
</dbReference>
<dbReference type="InterPro" id="IPR016135">
    <property type="entry name" value="UBQ-conjugating_enzyme/RWD"/>
</dbReference>
<comment type="caution">
    <text evidence="3">The sequence shown here is derived from an EMBL/GenBank/DDBJ whole genome shotgun (WGS) entry which is preliminary data.</text>
</comment>
<dbReference type="Pfam" id="PF18891">
    <property type="entry name" value="FANCL_d3"/>
    <property type="match status" value="1"/>
</dbReference>
<evidence type="ECO:0000259" key="2">
    <source>
        <dbReference type="Pfam" id="PF18891"/>
    </source>
</evidence>
<dbReference type="PANTHER" id="PTHR13206">
    <property type="entry name" value="UBIQUITIN LIGASE PROTEIN PHF9 FANCONI ANEMIA GROUP L PROTEIN"/>
    <property type="match status" value="1"/>
</dbReference>
<dbReference type="Gene3D" id="3.10.110.10">
    <property type="entry name" value="Ubiquitin Conjugating Enzyme"/>
    <property type="match status" value="1"/>
</dbReference>
<dbReference type="InterPro" id="IPR026850">
    <property type="entry name" value="FANCL_C"/>
</dbReference>
<reference evidence="3" key="1">
    <citation type="submission" date="2023-07" db="EMBL/GenBank/DDBJ databases">
        <title>Chromosome-level genome assembly of Artemia franciscana.</title>
        <authorList>
            <person name="Jo E."/>
        </authorList>
    </citation>
    <scope>NUCLEOTIDE SEQUENCE</scope>
    <source>
        <tissue evidence="3">Whole body</tissue>
    </source>
</reference>
<dbReference type="InterPro" id="IPR043003">
    <property type="entry name" value="FANCL_d3_sf"/>
</dbReference>
<evidence type="ECO:0000259" key="1">
    <source>
        <dbReference type="Pfam" id="PF11793"/>
    </source>
</evidence>
<sequence length="293" mass="33169">MLEVAYVACGSGITIYADKEQGPFMELDKEIDAIQAIVNDLEKLGFENIQSLTDFSFVVLKTIDDWERIVTINVTLDSEYGSKPLKFISDVPNFAVDATVASLPVLYDEFCEAVPLYSQFWSVCEAIDDKCWVLEPVPAKMTDTERRVVVDTCTTLKISIDPETPKSFPKIEILGPEESKEKIFKSVNERVDSWDEWDDFVSNLEYVLGVKFPESPSDAMESSSNDPCCSICLVSELEGTYPEIVCDAENCNQIYHKMCFIEYIEALPNALRTRYVISGECPNCCHNITFRRE</sequence>
<organism evidence="3 4">
    <name type="scientific">Artemia franciscana</name>
    <name type="common">Brine shrimp</name>
    <name type="synonym">Artemia sanfranciscana</name>
    <dbReference type="NCBI Taxonomy" id="6661"/>
    <lineage>
        <taxon>Eukaryota</taxon>
        <taxon>Metazoa</taxon>
        <taxon>Ecdysozoa</taxon>
        <taxon>Arthropoda</taxon>
        <taxon>Crustacea</taxon>
        <taxon>Branchiopoda</taxon>
        <taxon>Anostraca</taxon>
        <taxon>Artemiidae</taxon>
        <taxon>Artemia</taxon>
    </lineage>
</organism>
<keyword evidence="4" id="KW-1185">Reference proteome</keyword>
<dbReference type="GO" id="GO:0006513">
    <property type="term" value="P:protein monoubiquitination"/>
    <property type="evidence" value="ECO:0007669"/>
    <property type="project" value="TreeGrafter"/>
</dbReference>
<protein>
    <recommendedName>
        <fullName evidence="5">E3 ubiquitin-protein ligase FANCL</fullName>
    </recommendedName>
</protein>
<dbReference type="PANTHER" id="PTHR13206:SF0">
    <property type="entry name" value="E3 UBIQUITIN-PROTEIN LIGASE FANCL"/>
    <property type="match status" value="1"/>
</dbReference>
<dbReference type="Proteomes" id="UP001187531">
    <property type="component" value="Unassembled WGS sequence"/>
</dbReference>
<dbReference type="SMART" id="SM01197">
    <property type="entry name" value="FANCL_C"/>
    <property type="match status" value="1"/>
</dbReference>
<dbReference type="Gene3D" id="3.30.40.10">
    <property type="entry name" value="Zinc/RING finger domain, C3HC4 (zinc finger)"/>
    <property type="match status" value="1"/>
</dbReference>
<dbReference type="GO" id="GO:0043240">
    <property type="term" value="C:Fanconi anaemia nuclear complex"/>
    <property type="evidence" value="ECO:0007669"/>
    <property type="project" value="InterPro"/>
</dbReference>
<evidence type="ECO:0000313" key="4">
    <source>
        <dbReference type="Proteomes" id="UP001187531"/>
    </source>
</evidence>
<evidence type="ECO:0008006" key="5">
    <source>
        <dbReference type="Google" id="ProtNLM"/>
    </source>
</evidence>
<dbReference type="InterPro" id="IPR013083">
    <property type="entry name" value="Znf_RING/FYVE/PHD"/>
</dbReference>
<dbReference type="Pfam" id="PF11793">
    <property type="entry name" value="FANCL_C"/>
    <property type="match status" value="1"/>
</dbReference>
<feature type="domain" description="FANCL UBC-like" evidence="2">
    <location>
        <begin position="119"/>
        <end position="214"/>
    </location>
</feature>
<evidence type="ECO:0000313" key="3">
    <source>
        <dbReference type="EMBL" id="KAK2703875.1"/>
    </source>
</evidence>
<accession>A0AA88L177</accession>
<gene>
    <name evidence="3" type="ORF">QYM36_017801</name>
</gene>
<feature type="domain" description="FANCL C-terminal" evidence="1">
    <location>
        <begin position="229"/>
        <end position="290"/>
    </location>
</feature>
<dbReference type="InterPro" id="IPR026848">
    <property type="entry name" value="Fancl"/>
</dbReference>
<proteinExistence type="predicted"/>